<dbReference type="EC" id="5.1.3.2" evidence="2"/>
<evidence type="ECO:0000313" key="3">
    <source>
        <dbReference type="Proteomes" id="UP000060487"/>
    </source>
</evidence>
<dbReference type="PANTHER" id="PTHR43245">
    <property type="entry name" value="BIFUNCTIONAL POLYMYXIN RESISTANCE PROTEIN ARNA"/>
    <property type="match status" value="1"/>
</dbReference>
<dbReference type="InterPro" id="IPR001509">
    <property type="entry name" value="Epimerase_deHydtase"/>
</dbReference>
<dbReference type="EMBL" id="LNQR01000063">
    <property type="protein sequence ID" value="KWT85302.1"/>
    <property type="molecule type" value="Genomic_DNA"/>
</dbReference>
<dbReference type="InterPro" id="IPR050177">
    <property type="entry name" value="Lipid_A_modif_metabolic_enz"/>
</dbReference>
<dbReference type="Proteomes" id="UP000060487">
    <property type="component" value="Unassembled WGS sequence"/>
</dbReference>
<dbReference type="RefSeq" id="WP_085052375.1">
    <property type="nucleotide sequence ID" value="NZ_LNQR01000063.1"/>
</dbReference>
<feature type="domain" description="NAD-dependent epimerase/dehydratase" evidence="1">
    <location>
        <begin position="5"/>
        <end position="240"/>
    </location>
</feature>
<keyword evidence="2" id="KW-0413">Isomerase</keyword>
<evidence type="ECO:0000313" key="2">
    <source>
        <dbReference type="EMBL" id="KWT85302.1"/>
    </source>
</evidence>
<dbReference type="CDD" id="cd08946">
    <property type="entry name" value="SDR_e"/>
    <property type="match status" value="1"/>
</dbReference>
<gene>
    <name evidence="2" type="ORF">ASN18_1759</name>
</gene>
<reference evidence="2 3" key="1">
    <citation type="submission" date="2015-11" db="EMBL/GenBank/DDBJ databases">
        <authorList>
            <person name="Lin W."/>
        </authorList>
    </citation>
    <scope>NUCLEOTIDE SEQUENCE [LARGE SCALE GENOMIC DNA]</scope>
    <source>
        <strain evidence="2 3">HCH-1</strain>
    </source>
</reference>
<name>A0ABR5SEW9_9BACT</name>
<proteinExistence type="predicted"/>
<organism evidence="2 3">
    <name type="scientific">Candidatus Magnetominusculus xianensis</name>
    <dbReference type="NCBI Taxonomy" id="1748249"/>
    <lineage>
        <taxon>Bacteria</taxon>
        <taxon>Pseudomonadati</taxon>
        <taxon>Nitrospirota</taxon>
        <taxon>Nitrospiria</taxon>
        <taxon>Nitrospirales</taxon>
        <taxon>Nitrospiraceae</taxon>
        <taxon>Candidatus Magnetominusculus</taxon>
    </lineage>
</organism>
<dbReference type="GO" id="GO:0003978">
    <property type="term" value="F:UDP-glucose 4-epimerase activity"/>
    <property type="evidence" value="ECO:0007669"/>
    <property type="project" value="UniProtKB-EC"/>
</dbReference>
<accession>A0ABR5SEW9</accession>
<sequence>MMKKVFITGGAGYIGSIMIGAMLENEYEVIVLDRMFFGKRPVLKYLDHPKVHFYKDDVRYFDKALLKGVDVVIDLAGISNDPASEINPQATININQKGSIRVAKVSKEMGVRQYILASSCSIYGEGDDNLLNEESKKNPVSLYARSKIKAEEAIKPLADDNFCVTFLRNGTVYGYSTRMRFDLVVNTMTWKAWQNGKIHIMGGGQQWRPLVHVKDVVDAFLLVMQTQNLSIINGQAFNVGSNDQNYQIWQIANMVKNAIPNTELEFFPSDPDRRDYRVCCDKITNVLGFKTKKTVTDGIIEILDGLKSGYIDAMDPSNITVKYYKYLLEAEKALREIKYKGKIF</sequence>
<dbReference type="Gene3D" id="3.40.50.720">
    <property type="entry name" value="NAD(P)-binding Rossmann-like Domain"/>
    <property type="match status" value="1"/>
</dbReference>
<dbReference type="InterPro" id="IPR036291">
    <property type="entry name" value="NAD(P)-bd_dom_sf"/>
</dbReference>
<dbReference type="PANTHER" id="PTHR43245:SF23">
    <property type="entry name" value="NAD(P)-BINDING DOMAIN-CONTAINING PROTEIN"/>
    <property type="match status" value="1"/>
</dbReference>
<evidence type="ECO:0000259" key="1">
    <source>
        <dbReference type="Pfam" id="PF01370"/>
    </source>
</evidence>
<dbReference type="SUPFAM" id="SSF51735">
    <property type="entry name" value="NAD(P)-binding Rossmann-fold domains"/>
    <property type="match status" value="1"/>
</dbReference>
<comment type="caution">
    <text evidence="2">The sequence shown here is derived from an EMBL/GenBank/DDBJ whole genome shotgun (WGS) entry which is preliminary data.</text>
</comment>
<protein>
    <submittedName>
        <fullName evidence="2">UDP-glucose 4-epimerase</fullName>
        <ecNumber evidence="2">5.1.3.2</ecNumber>
    </submittedName>
</protein>
<dbReference type="Pfam" id="PF01370">
    <property type="entry name" value="Epimerase"/>
    <property type="match status" value="1"/>
</dbReference>
<keyword evidence="3" id="KW-1185">Reference proteome</keyword>